<proteinExistence type="predicted"/>
<dbReference type="EMBL" id="LR798317">
    <property type="protein sequence ID" value="CAB5223272.1"/>
    <property type="molecule type" value="Genomic_DNA"/>
</dbReference>
<sequence length="116" mass="12808">MSPFNAFRQRLTVTRKDGGTFAANGLYEEGSDQQLTIYASVQPASGEVMQSLPEAQRTSNAYSLYSDALLRVAHQASGTLADTLDILGVKHTVVRRQQWGNGVLSHYYYLVVEVPQ</sequence>
<accession>A0A6J7X2R0</accession>
<organism evidence="1">
    <name type="scientific">uncultured Caudovirales phage</name>
    <dbReference type="NCBI Taxonomy" id="2100421"/>
    <lineage>
        <taxon>Viruses</taxon>
        <taxon>Duplodnaviria</taxon>
        <taxon>Heunggongvirae</taxon>
        <taxon>Uroviricota</taxon>
        <taxon>Caudoviricetes</taxon>
        <taxon>Peduoviridae</taxon>
        <taxon>Maltschvirus</taxon>
        <taxon>Maltschvirus maltsch</taxon>
    </lineage>
</organism>
<evidence type="ECO:0000313" key="1">
    <source>
        <dbReference type="EMBL" id="CAB5223272.1"/>
    </source>
</evidence>
<name>A0A6J7X2R0_9CAUD</name>
<protein>
    <submittedName>
        <fullName evidence="1">Uncharacterized protein</fullName>
    </submittedName>
</protein>
<gene>
    <name evidence="1" type="ORF">UFOVP380_27</name>
</gene>
<reference evidence="1" key="1">
    <citation type="submission" date="2020-05" db="EMBL/GenBank/DDBJ databases">
        <authorList>
            <person name="Chiriac C."/>
            <person name="Salcher M."/>
            <person name="Ghai R."/>
            <person name="Kavagutti S V."/>
        </authorList>
    </citation>
    <scope>NUCLEOTIDE SEQUENCE</scope>
</reference>